<dbReference type="GeneID" id="55660515"/>
<dbReference type="Gene3D" id="3.40.50.1450">
    <property type="entry name" value="HybD-like"/>
    <property type="match status" value="1"/>
</dbReference>
<dbReference type="GO" id="GO:0008047">
    <property type="term" value="F:enzyme activator activity"/>
    <property type="evidence" value="ECO:0007669"/>
    <property type="project" value="InterPro"/>
</dbReference>
<dbReference type="PANTHER" id="PTHR30302:SF7">
    <property type="entry name" value="F420-NONREDUCING HYDROGENASE II"/>
    <property type="match status" value="1"/>
</dbReference>
<dbReference type="InterPro" id="IPR000671">
    <property type="entry name" value="Peptidase_A31"/>
</dbReference>
<organism evidence="1 2">
    <name type="scientific">Streptomyces lunaelactis</name>
    <dbReference type="NCBI Taxonomy" id="1535768"/>
    <lineage>
        <taxon>Bacteria</taxon>
        <taxon>Bacillati</taxon>
        <taxon>Actinomycetota</taxon>
        <taxon>Actinomycetes</taxon>
        <taxon>Kitasatosporales</taxon>
        <taxon>Streptomycetaceae</taxon>
        <taxon>Streptomyces</taxon>
    </lineage>
</organism>
<dbReference type="Proteomes" id="UP000244201">
    <property type="component" value="Chromosome"/>
</dbReference>
<dbReference type="GO" id="GO:0016485">
    <property type="term" value="P:protein processing"/>
    <property type="evidence" value="ECO:0007669"/>
    <property type="project" value="TreeGrafter"/>
</dbReference>
<sequence length="179" mass="18748">MSGSTHSVRIAIIGVGNEFRHDDGVAWAVIARLRERAAGRPLPPGTVLSVCDGDPGRLIGLWENADLAVVLDAAHAHPGHPGRVHRLELDAAELGRPHTTSSHGLGLGEAVELSRALGRLPGHLVVYAVEGADTMLGTGLSEPVAAKVEALVERVEDEIVRHRDAAARGPRDTHSGGPP</sequence>
<dbReference type="CDD" id="cd00518">
    <property type="entry name" value="H2MP"/>
    <property type="match status" value="1"/>
</dbReference>
<keyword evidence="2" id="KW-1185">Reference proteome</keyword>
<reference evidence="1 2" key="1">
    <citation type="submission" date="2018-01" db="EMBL/GenBank/DDBJ databases">
        <title>Complete genome sequence of Streptomyces lunaelactis MM109T, a Ferroverdin A producer isolated from cave moonmilk deposits.</title>
        <authorList>
            <person name="Naome A."/>
            <person name="Martinet L."/>
            <person name="Maciejewska M."/>
            <person name="Anderssen S."/>
            <person name="Adam D."/>
            <person name="Tenconi E."/>
            <person name="Deflandre B."/>
            <person name="Arguelles-Arias A."/>
            <person name="Calusinska M."/>
            <person name="Copieters W."/>
            <person name="Karim L."/>
            <person name="Hanikenne M."/>
            <person name="Baurain D."/>
            <person name="van Wezel G."/>
            <person name="Smargiasso N."/>
            <person name="de Pauw E."/>
            <person name="Delfosse P."/>
            <person name="Rigali S."/>
        </authorList>
    </citation>
    <scope>NUCLEOTIDE SEQUENCE [LARGE SCALE GENOMIC DNA]</scope>
    <source>
        <strain evidence="1 2">MM109</strain>
    </source>
</reference>
<dbReference type="InterPro" id="IPR023430">
    <property type="entry name" value="Pept_HybD-like_dom_sf"/>
</dbReference>
<gene>
    <name evidence="1" type="ORF">SLUN_35285</name>
</gene>
<evidence type="ECO:0000313" key="1">
    <source>
        <dbReference type="EMBL" id="AVZ76695.1"/>
    </source>
</evidence>
<evidence type="ECO:0000313" key="2">
    <source>
        <dbReference type="Proteomes" id="UP000244201"/>
    </source>
</evidence>
<dbReference type="AlphaFoldDB" id="A0A2R4TC44"/>
<dbReference type="RefSeq" id="WP_108153985.1">
    <property type="nucleotide sequence ID" value="NZ_CP026304.1"/>
</dbReference>
<dbReference type="Pfam" id="PF01750">
    <property type="entry name" value="HycI"/>
    <property type="match status" value="1"/>
</dbReference>
<dbReference type="OrthoDB" id="164170at2"/>
<dbReference type="SUPFAM" id="SSF53163">
    <property type="entry name" value="HybD-like"/>
    <property type="match status" value="1"/>
</dbReference>
<dbReference type="EMBL" id="CP026304">
    <property type="protein sequence ID" value="AVZ76695.1"/>
    <property type="molecule type" value="Genomic_DNA"/>
</dbReference>
<dbReference type="KEGG" id="slk:SLUN_35285"/>
<name>A0A2R4TC44_9ACTN</name>
<accession>A0A2R4TC44</accession>
<dbReference type="NCBIfam" id="TIGR00072">
    <property type="entry name" value="hydrog_prot"/>
    <property type="match status" value="1"/>
</dbReference>
<dbReference type="GO" id="GO:0004175">
    <property type="term" value="F:endopeptidase activity"/>
    <property type="evidence" value="ECO:0007669"/>
    <property type="project" value="TreeGrafter"/>
</dbReference>
<protein>
    <submittedName>
        <fullName evidence="1">Peptidase M52</fullName>
    </submittedName>
</protein>
<dbReference type="PANTHER" id="PTHR30302">
    <property type="entry name" value="HYDROGENASE 1 MATURATION PROTEASE"/>
    <property type="match status" value="1"/>
</dbReference>
<proteinExistence type="predicted"/>